<keyword evidence="4 7" id="KW-0812">Transmembrane</keyword>
<dbReference type="GO" id="GO:0055085">
    <property type="term" value="P:transmembrane transport"/>
    <property type="evidence" value="ECO:0007669"/>
    <property type="project" value="InterPro"/>
</dbReference>
<comment type="subcellular location">
    <subcellularLocation>
        <location evidence="1 7">Cell membrane</location>
        <topology evidence="1 7">Multi-pass membrane protein</topology>
    </subcellularLocation>
</comment>
<name>A0A1H1AYC7_9LACT</name>
<feature type="transmembrane region" description="Helical" evidence="7">
    <location>
        <begin position="282"/>
        <end position="304"/>
    </location>
</feature>
<dbReference type="CDD" id="cd06261">
    <property type="entry name" value="TM_PBP2"/>
    <property type="match status" value="1"/>
</dbReference>
<evidence type="ECO:0000256" key="3">
    <source>
        <dbReference type="ARBA" id="ARBA00022475"/>
    </source>
</evidence>
<keyword evidence="5 7" id="KW-1133">Transmembrane helix</keyword>
<comment type="similarity">
    <text evidence="7">Belongs to the binding-protein-dependent transport system permease family.</text>
</comment>
<evidence type="ECO:0000256" key="2">
    <source>
        <dbReference type="ARBA" id="ARBA00022448"/>
    </source>
</evidence>
<evidence type="ECO:0000259" key="8">
    <source>
        <dbReference type="PROSITE" id="PS50928"/>
    </source>
</evidence>
<feature type="transmembrane region" description="Helical" evidence="7">
    <location>
        <begin position="12"/>
        <end position="31"/>
    </location>
</feature>
<evidence type="ECO:0000256" key="6">
    <source>
        <dbReference type="ARBA" id="ARBA00023136"/>
    </source>
</evidence>
<dbReference type="InterPro" id="IPR035906">
    <property type="entry name" value="MetI-like_sf"/>
</dbReference>
<proteinExistence type="inferred from homology"/>
<evidence type="ECO:0000256" key="1">
    <source>
        <dbReference type="ARBA" id="ARBA00004651"/>
    </source>
</evidence>
<dbReference type="GO" id="GO:0005886">
    <property type="term" value="C:plasma membrane"/>
    <property type="evidence" value="ECO:0007669"/>
    <property type="project" value="UniProtKB-SubCell"/>
</dbReference>
<dbReference type="Pfam" id="PF00528">
    <property type="entry name" value="BPD_transp_1"/>
    <property type="match status" value="1"/>
</dbReference>
<feature type="transmembrane region" description="Helical" evidence="7">
    <location>
        <begin position="358"/>
        <end position="380"/>
    </location>
</feature>
<gene>
    <name evidence="9" type="ORF">SAMN04487752_2310</name>
</gene>
<sequence>MKKYIFYRIIRSIISIFLVTTIGYIMIFSLVPRYTIFQSDPVYSRLKGSPDERVDYENSTYKRMGYIDYYKSSDIISEIAKDDDEYAALMNEENSQVFEEWQEQNRSKGWKLEQMPISKTYYAVREIPILQRVGRFYSKLIQIDHPWAVQDPKNPDLPRYLKFEYTESAGLTLTGSGTRSKYLIYFDSSFPFIHQNFVKLNLGTSYPTYSGRSVTDVISSGQGKVKPEEVTYETGLTEKSPADLHSRKYKTPDSLDRLETERYNDSYVKSKDNYQDPSMIKISMITGLISVVISYTIGISLAVLMARHKGKLIDRFGVGLVTILISVPSLAFIYFFRFIGSTFFGLPDSFPTLGAASIQSYILPTVILGLLSISGLIIWIRRFMIDQASADYVKFAKAKGLSEKEISQKHIFKNAMIPIVSGIPGTIILTIQGATITETIFAVPGMGKMLPDAIIAHNNPMVIGLLFVFTTLSILAVLLGDIMLTIIDPRISLLSKKGGH</sequence>
<accession>A0A1H1AYC7</accession>
<keyword evidence="2 7" id="KW-0813">Transport</keyword>
<protein>
    <submittedName>
        <fullName evidence="9">Oligopeptide transport system permease protein</fullName>
    </submittedName>
</protein>
<feature type="transmembrane region" description="Helical" evidence="7">
    <location>
        <begin position="415"/>
        <end position="441"/>
    </location>
</feature>
<dbReference type="AlphaFoldDB" id="A0A1H1AYC7"/>
<dbReference type="Gene3D" id="1.10.3720.10">
    <property type="entry name" value="MetI-like"/>
    <property type="match status" value="1"/>
</dbReference>
<dbReference type="RefSeq" id="WP_023177000.1">
    <property type="nucleotide sequence ID" value="NZ_CP084916.1"/>
</dbReference>
<reference evidence="10" key="1">
    <citation type="submission" date="2016-10" db="EMBL/GenBank/DDBJ databases">
        <authorList>
            <person name="Varghese N."/>
            <person name="Submissions S."/>
        </authorList>
    </citation>
    <scope>NUCLEOTIDE SEQUENCE [LARGE SCALE GENOMIC DNA]</scope>
    <source>
        <strain evidence="10">MPL-11</strain>
    </source>
</reference>
<evidence type="ECO:0000256" key="5">
    <source>
        <dbReference type="ARBA" id="ARBA00022989"/>
    </source>
</evidence>
<evidence type="ECO:0000313" key="10">
    <source>
        <dbReference type="Proteomes" id="UP000199481"/>
    </source>
</evidence>
<dbReference type="Proteomes" id="UP000199481">
    <property type="component" value="Unassembled WGS sequence"/>
</dbReference>
<dbReference type="PANTHER" id="PTHR30465">
    <property type="entry name" value="INNER MEMBRANE ABC TRANSPORTER"/>
    <property type="match status" value="1"/>
</dbReference>
<evidence type="ECO:0000313" key="9">
    <source>
        <dbReference type="EMBL" id="SDQ44643.1"/>
    </source>
</evidence>
<keyword evidence="3" id="KW-1003">Cell membrane</keyword>
<dbReference type="InterPro" id="IPR000515">
    <property type="entry name" value="MetI-like"/>
</dbReference>
<evidence type="ECO:0000256" key="4">
    <source>
        <dbReference type="ARBA" id="ARBA00022692"/>
    </source>
</evidence>
<dbReference type="PANTHER" id="PTHR30465:SF0">
    <property type="entry name" value="OLIGOPEPTIDE TRANSPORT SYSTEM PERMEASE PROTEIN APPB"/>
    <property type="match status" value="1"/>
</dbReference>
<dbReference type="SUPFAM" id="SSF161098">
    <property type="entry name" value="MetI-like"/>
    <property type="match status" value="1"/>
</dbReference>
<feature type="transmembrane region" description="Helical" evidence="7">
    <location>
        <begin position="461"/>
        <end position="487"/>
    </location>
</feature>
<dbReference type="EMBL" id="FNJW01000008">
    <property type="protein sequence ID" value="SDQ44643.1"/>
    <property type="molecule type" value="Genomic_DNA"/>
</dbReference>
<feature type="domain" description="ABC transmembrane type-1" evidence="8">
    <location>
        <begin position="280"/>
        <end position="484"/>
    </location>
</feature>
<evidence type="ECO:0000256" key="7">
    <source>
        <dbReference type="RuleBase" id="RU363032"/>
    </source>
</evidence>
<dbReference type="PROSITE" id="PS50928">
    <property type="entry name" value="ABC_TM1"/>
    <property type="match status" value="1"/>
</dbReference>
<keyword evidence="6 7" id="KW-0472">Membrane</keyword>
<keyword evidence="10" id="KW-1185">Reference proteome</keyword>
<organism evidence="9 10">
    <name type="scientific">Carnobacterium viridans</name>
    <dbReference type="NCBI Taxonomy" id="174587"/>
    <lineage>
        <taxon>Bacteria</taxon>
        <taxon>Bacillati</taxon>
        <taxon>Bacillota</taxon>
        <taxon>Bacilli</taxon>
        <taxon>Lactobacillales</taxon>
        <taxon>Carnobacteriaceae</taxon>
        <taxon>Carnobacterium</taxon>
    </lineage>
</organism>
<feature type="transmembrane region" description="Helical" evidence="7">
    <location>
        <begin position="316"/>
        <end position="338"/>
    </location>
</feature>